<accession>D1BW60</accession>
<dbReference type="PANTHER" id="PTHR36180:SF2">
    <property type="entry name" value="BRO FAMILY PROTEIN"/>
    <property type="match status" value="1"/>
</dbReference>
<dbReference type="RefSeq" id="WP_012877307.1">
    <property type="nucleotide sequence ID" value="NC_013530.1"/>
</dbReference>
<sequence>MTTDLQQFDFHGAGVRIITDEHGDPWFVAADVAAALSLGNIHSSLSLLDDDEKGLHTVETLGGAQTTSTVNEPGLYSLVLRSRKPEAKAFKRWVTHDVLPAIRKTGSYGVPALTGPELMARALIEADATIKAAHAELAVARPKVEAFDAFLSTDGDYSVRDAAHVLSRHHAILTGEKRLRDWMLTAGWLYRDPTGAPRAYQRRIDAGHLVEKAQWHYRPDNGEKVTDPPQVRVTPRGIEALAKALTKVTAQGELTITAS</sequence>
<evidence type="ECO:0000313" key="2">
    <source>
        <dbReference type="EMBL" id="ACZ29563.1"/>
    </source>
</evidence>
<dbReference type="PROSITE" id="PS51750">
    <property type="entry name" value="BRO_N"/>
    <property type="match status" value="1"/>
</dbReference>
<reference evidence="2 3" key="2">
    <citation type="journal article" date="2010" name="Stand. Genomic Sci.">
        <title>Complete genome sequence of Xylanimonas cellulosilytica type strain (XIL07).</title>
        <authorList>
            <person name="Foster B."/>
            <person name="Pukall R."/>
            <person name="Abt B."/>
            <person name="Nolan M."/>
            <person name="Glavina Del Rio T."/>
            <person name="Chen F."/>
            <person name="Lucas S."/>
            <person name="Tice H."/>
            <person name="Pitluck S."/>
            <person name="Cheng J.-F."/>
            <person name="Chertkov O."/>
            <person name="Brettin T."/>
            <person name="Han C."/>
            <person name="Detter J.C."/>
            <person name="Bruce D."/>
            <person name="Goodwin L."/>
            <person name="Ivanova N."/>
            <person name="Mavromatis K."/>
            <person name="Pati A."/>
            <person name="Mikhailova N."/>
            <person name="Chen A."/>
            <person name="Palaniappan K."/>
            <person name="Land M."/>
            <person name="Hauser L."/>
            <person name="Chang Y.-J."/>
            <person name="Jeffries C.D."/>
            <person name="Chain P."/>
            <person name="Rohde M."/>
            <person name="Goeker M."/>
            <person name="Bristow J."/>
            <person name="Eisen J.A."/>
            <person name="Markowitz V."/>
            <person name="Hugenholtz P."/>
            <person name="Kyrpides N.C."/>
            <person name="Klenk H.-P."/>
            <person name="Lapidus A."/>
        </authorList>
    </citation>
    <scope>NUCLEOTIDE SEQUENCE [LARGE SCALE GENOMIC DNA]</scope>
    <source>
        <strain evidence="3">DSM 15894 / CECT 5975 / LMG 20990 / XIL07</strain>
    </source>
</reference>
<keyword evidence="3" id="KW-1185">Reference proteome</keyword>
<dbReference type="PANTHER" id="PTHR36180">
    <property type="entry name" value="DNA-BINDING PROTEIN-RELATED-RELATED"/>
    <property type="match status" value="1"/>
</dbReference>
<feature type="domain" description="Bro-N" evidence="1">
    <location>
        <begin position="2"/>
        <end position="106"/>
    </location>
</feature>
<reference evidence="3" key="1">
    <citation type="submission" date="2009-11" db="EMBL/GenBank/DDBJ databases">
        <title>The complete chromosome of Xylanimonas cellulosilytica DSM 15894.</title>
        <authorList>
            <consortium name="US DOE Joint Genome Institute (JGI-PGF)"/>
            <person name="Lucas S."/>
            <person name="Copeland A."/>
            <person name="Lapidus A."/>
            <person name="Glavina del Rio T."/>
            <person name="Dalin E."/>
            <person name="Tice H."/>
            <person name="Bruce D."/>
            <person name="Goodwin L."/>
            <person name="Pitluck S."/>
            <person name="Kyrpides N."/>
            <person name="Mavromatis K."/>
            <person name="Ivanova N."/>
            <person name="Mikhailova N."/>
            <person name="Foster B."/>
            <person name="Clum A."/>
            <person name="Brettin T."/>
            <person name="Detter J.C."/>
            <person name="Han C."/>
            <person name="Larimer F."/>
            <person name="Land M."/>
            <person name="Hauser L."/>
            <person name="Markowitz V."/>
            <person name="Cheng J.F."/>
            <person name="Hugenholtz P."/>
            <person name="Woyke T."/>
            <person name="Wu D."/>
            <person name="Gehrich-Schroeter G."/>
            <person name="Schneider S."/>
            <person name="Pukall S.R."/>
            <person name="Klenk H.P."/>
            <person name="Eisen J.A."/>
        </authorList>
    </citation>
    <scope>NUCLEOTIDE SEQUENCE [LARGE SCALE GENOMIC DNA]</scope>
    <source>
        <strain evidence="3">DSM 15894 / CECT 5975 / LMG 20990 / XIL07</strain>
    </source>
</reference>
<name>D1BW60_XYLCX</name>
<dbReference type="SMART" id="SM01040">
    <property type="entry name" value="Bro-N"/>
    <property type="match status" value="1"/>
</dbReference>
<dbReference type="InterPro" id="IPR005039">
    <property type="entry name" value="Ant_C"/>
</dbReference>
<dbReference type="InterPro" id="IPR003497">
    <property type="entry name" value="BRO_N_domain"/>
</dbReference>
<dbReference type="eggNOG" id="COG3617">
    <property type="taxonomic scope" value="Bacteria"/>
</dbReference>
<proteinExistence type="predicted"/>
<dbReference type="EMBL" id="CP001821">
    <property type="protein sequence ID" value="ACZ29563.1"/>
    <property type="molecule type" value="Genomic_DNA"/>
</dbReference>
<dbReference type="Pfam" id="PF02498">
    <property type="entry name" value="Bro-N"/>
    <property type="match status" value="1"/>
</dbReference>
<evidence type="ECO:0000259" key="1">
    <source>
        <dbReference type="PROSITE" id="PS51750"/>
    </source>
</evidence>
<dbReference type="AlphaFoldDB" id="D1BW60"/>
<dbReference type="Pfam" id="PF03374">
    <property type="entry name" value="ANT"/>
    <property type="match status" value="1"/>
</dbReference>
<dbReference type="STRING" id="446471.Xcel_0524"/>
<dbReference type="HOGENOM" id="CLU_046670_0_4_11"/>
<gene>
    <name evidence="2" type="ordered locus">Xcel_0524</name>
</gene>
<dbReference type="GO" id="GO:0003677">
    <property type="term" value="F:DNA binding"/>
    <property type="evidence" value="ECO:0007669"/>
    <property type="project" value="InterPro"/>
</dbReference>
<protein>
    <submittedName>
        <fullName evidence="2">Prophage antirepressor</fullName>
    </submittedName>
</protein>
<evidence type="ECO:0000313" key="3">
    <source>
        <dbReference type="Proteomes" id="UP000002255"/>
    </source>
</evidence>
<organism evidence="2 3">
    <name type="scientific">Xylanimonas cellulosilytica (strain DSM 15894 / JCM 12276 / CECT 5975 / KCTC 9989 / LMG 20990 / NBRC 107835 / XIL07)</name>
    <dbReference type="NCBI Taxonomy" id="446471"/>
    <lineage>
        <taxon>Bacteria</taxon>
        <taxon>Bacillati</taxon>
        <taxon>Actinomycetota</taxon>
        <taxon>Actinomycetes</taxon>
        <taxon>Micrococcales</taxon>
        <taxon>Promicromonosporaceae</taxon>
        <taxon>Xylanimonas</taxon>
    </lineage>
</organism>
<dbReference type="eggNOG" id="COG3645">
    <property type="taxonomic scope" value="Bacteria"/>
</dbReference>
<dbReference type="Proteomes" id="UP000002255">
    <property type="component" value="Chromosome"/>
</dbReference>
<dbReference type="KEGG" id="xce:Xcel_0524"/>